<dbReference type="eggNOG" id="COG0380">
    <property type="taxonomic scope" value="Bacteria"/>
</dbReference>
<name>G7V787_THELD</name>
<proteinExistence type="inferred from homology"/>
<keyword evidence="2 10" id="KW-0328">Glycosyltransferase</keyword>
<keyword evidence="3 10" id="KW-0808">Transferase</keyword>
<dbReference type="InterPro" id="IPR001830">
    <property type="entry name" value="Glyco_trans_20"/>
</dbReference>
<gene>
    <name evidence="10" type="ordered locus">Tlie_0386</name>
</gene>
<dbReference type="FunFam" id="3.40.50.2000:FF:000010">
    <property type="entry name" value="Alpha,alpha-trehalose-phosphate synthase"/>
    <property type="match status" value="1"/>
</dbReference>
<comment type="pathway">
    <text evidence="6">Glycan metabolism; glucosylglycerol biosynthesis.</text>
</comment>
<dbReference type="Gene3D" id="3.40.50.2000">
    <property type="entry name" value="Glycogen Phosphorylase B"/>
    <property type="match status" value="2"/>
</dbReference>
<evidence type="ECO:0000256" key="3">
    <source>
        <dbReference type="ARBA" id="ARBA00022679"/>
    </source>
</evidence>
<dbReference type="PANTHER" id="PTHR10788">
    <property type="entry name" value="TREHALOSE-6-PHOSPHATE SYNTHASE"/>
    <property type="match status" value="1"/>
</dbReference>
<dbReference type="Proteomes" id="UP000005868">
    <property type="component" value="Chromosome"/>
</dbReference>
<keyword evidence="11" id="KW-1185">Reference proteome</keyword>
<evidence type="ECO:0000256" key="1">
    <source>
        <dbReference type="ARBA" id="ARBA00008799"/>
    </source>
</evidence>
<evidence type="ECO:0000256" key="9">
    <source>
        <dbReference type="ARBA" id="ARBA00080497"/>
    </source>
</evidence>
<evidence type="ECO:0000256" key="7">
    <source>
        <dbReference type="ARBA" id="ARBA00066821"/>
    </source>
</evidence>
<dbReference type="KEGG" id="tli:Tlie_0386"/>
<comment type="similarity">
    <text evidence="1">Belongs to the glycosyltransferase 20 family.</text>
</comment>
<comment type="catalytic activity">
    <reaction evidence="4">
        <text>ADP-alpha-D-glucose + sn-glycerol 3-phosphate = 2-O-(alpha-D-glucopyranosyl)-sn-glycerol 3-phosphate + ADP + H(+)</text>
        <dbReference type="Rhea" id="RHEA:12881"/>
        <dbReference type="ChEBI" id="CHEBI:15378"/>
        <dbReference type="ChEBI" id="CHEBI:57498"/>
        <dbReference type="ChEBI" id="CHEBI:57597"/>
        <dbReference type="ChEBI" id="CHEBI:87089"/>
        <dbReference type="ChEBI" id="CHEBI:456216"/>
        <dbReference type="EC" id="2.4.1.213"/>
    </reaction>
</comment>
<dbReference type="AlphaFoldDB" id="G7V787"/>
<sequence length="503" mass="57705">MTDRKSKDRFIIVSNRLPIKMEKEGTSWKVSSSAGGLVSALSPILKDRGGIWIGWTGATEPVGLRTCREILDKMSKEIGYRIFPVILNQEEVSLYYYGLSNEIIWPLFHDLPGLANFEPHYWKAYRNVNGKFARVVARHSKKDDLVWVHDYQLIPLARKLKELGVERKCVFFLHIPFPSPDIFMKLPWRYELLADLMEYELVAFQTAQDRKNFLSCLNSFSKKFKTYGRGPVVEVTDGNRTFKAAYIPISIDFKGFTTMAGAEKVHSILKQYKSRLHRKTVILGVDRLDYTKGIPLRLRAFQMALEKYPELHENVTLVQIVVPSREEVPAYSELKDKIEKLVSSINGTFTTPGWVPVHYMYHSVPKDELIALYRLADIALVTPLRDGMNLVAKEYCACKLDNDGVLILSEFAGAAAQMYRHALIVNPYDIEGVAEAILKGVSMPQREKKARMRSLRKNIREQDVFWWVNNFLRVAAGKTLVDFPEKELAPILYGIKSKRDEAF</sequence>
<dbReference type="EC" id="2.4.1.213" evidence="7"/>
<dbReference type="CDD" id="cd03788">
    <property type="entry name" value="GT20_TPS"/>
    <property type="match status" value="1"/>
</dbReference>
<evidence type="ECO:0000256" key="8">
    <source>
        <dbReference type="ARBA" id="ARBA00069974"/>
    </source>
</evidence>
<organism evidence="10 11">
    <name type="scientific">Thermovirga lienii (strain ATCC BAA-1197 / DSM 17291 / Cas60314)</name>
    <dbReference type="NCBI Taxonomy" id="580340"/>
    <lineage>
        <taxon>Bacteria</taxon>
        <taxon>Thermotogati</taxon>
        <taxon>Synergistota</taxon>
        <taxon>Synergistia</taxon>
        <taxon>Synergistales</taxon>
        <taxon>Thermovirgaceae</taxon>
        <taxon>Thermovirga</taxon>
    </lineage>
</organism>
<comment type="function">
    <text evidence="5">Involved in salt tolerance by producing GG-phosphate from ADP-glucose and glycerol-3-phosphate (G3P), an intermediate in the synthesis of the osmolyte glucosylglycerol (GG).</text>
</comment>
<evidence type="ECO:0000256" key="5">
    <source>
        <dbReference type="ARBA" id="ARBA00055920"/>
    </source>
</evidence>
<evidence type="ECO:0000256" key="2">
    <source>
        <dbReference type="ARBA" id="ARBA00022676"/>
    </source>
</evidence>
<dbReference type="STRING" id="580340.Tlie_0386"/>
<dbReference type="SUPFAM" id="SSF53756">
    <property type="entry name" value="UDP-Glycosyltransferase/glycogen phosphorylase"/>
    <property type="match status" value="1"/>
</dbReference>
<evidence type="ECO:0000313" key="10">
    <source>
        <dbReference type="EMBL" id="AER66121.1"/>
    </source>
</evidence>
<evidence type="ECO:0000256" key="6">
    <source>
        <dbReference type="ARBA" id="ARBA00060702"/>
    </source>
</evidence>
<reference evidence="10 11" key="2">
    <citation type="journal article" date="2012" name="Stand. Genomic Sci.">
        <title>Genome sequence of the moderately thermophilic, amino-acid-degrading and sulfur-reducing bacterium Thermovirga lienii type strain (Cas60314(T)).</title>
        <authorList>
            <person name="Goker M."/>
            <person name="Saunders E."/>
            <person name="Lapidus A."/>
            <person name="Nolan M."/>
            <person name="Lucas S."/>
            <person name="Hammon N."/>
            <person name="Deshpande S."/>
            <person name="Cheng J.F."/>
            <person name="Han C."/>
            <person name="Tapia R."/>
            <person name="Goodwin L.A."/>
            <person name="Pitluck S."/>
            <person name="Liolios K."/>
            <person name="Mavromatis K."/>
            <person name="Pagani I."/>
            <person name="Ivanova N."/>
            <person name="Mikhailova N."/>
            <person name="Pati A."/>
            <person name="Chen A."/>
            <person name="Palaniappan K."/>
            <person name="Land M."/>
            <person name="Chang Y.J."/>
            <person name="Jeffries C.D."/>
            <person name="Brambilla E.M."/>
            <person name="Rohde M."/>
            <person name="Spring S."/>
            <person name="Detter J.C."/>
            <person name="Woyke T."/>
            <person name="Bristow J."/>
            <person name="Eisen J.A."/>
            <person name="Markowitz V."/>
            <person name="Hugenholtz P."/>
            <person name="Kyrpides N.C."/>
            <person name="Klenk H.P."/>
        </authorList>
    </citation>
    <scope>NUCLEOTIDE SEQUENCE [LARGE SCALE GENOMIC DNA]</scope>
    <source>
        <strain evidence="11">ATCC BAA-1197 / DSM 17291 / Cas60314</strain>
    </source>
</reference>
<accession>G7V787</accession>
<protein>
    <recommendedName>
        <fullName evidence="8">Glucosylglycerol-phosphate synthase</fullName>
        <ecNumber evidence="7">2.4.1.213</ecNumber>
    </recommendedName>
    <alternativeName>
        <fullName evidence="9">Glucosyl-glycerol-phosphate synthase</fullName>
    </alternativeName>
</protein>
<evidence type="ECO:0000256" key="4">
    <source>
        <dbReference type="ARBA" id="ARBA00052754"/>
    </source>
</evidence>
<dbReference type="GO" id="GO:0003825">
    <property type="term" value="F:alpha,alpha-trehalose-phosphate synthase (UDP-forming) activity"/>
    <property type="evidence" value="ECO:0007669"/>
    <property type="project" value="TreeGrafter"/>
</dbReference>
<evidence type="ECO:0000313" key="11">
    <source>
        <dbReference type="Proteomes" id="UP000005868"/>
    </source>
</evidence>
<dbReference type="Pfam" id="PF00982">
    <property type="entry name" value="Glyco_transf_20"/>
    <property type="match status" value="1"/>
</dbReference>
<reference evidence="11" key="1">
    <citation type="submission" date="2011-10" db="EMBL/GenBank/DDBJ databases">
        <title>The complete genome of chromosome of Thermovirga lienii DSM 17291.</title>
        <authorList>
            <consortium name="US DOE Joint Genome Institute (JGI-PGF)"/>
            <person name="Lucas S."/>
            <person name="Copeland A."/>
            <person name="Lapidus A."/>
            <person name="Glavina del Rio T."/>
            <person name="Dalin E."/>
            <person name="Tice H."/>
            <person name="Bruce D."/>
            <person name="Goodwin L."/>
            <person name="Pitluck S."/>
            <person name="Peters L."/>
            <person name="Mikhailova N."/>
            <person name="Saunders E."/>
            <person name="Kyrpides N."/>
            <person name="Mavromatis K."/>
            <person name="Ivanova N."/>
            <person name="Last F.I."/>
            <person name="Brettin T."/>
            <person name="Detter J.C."/>
            <person name="Han C."/>
            <person name="Larimer F."/>
            <person name="Land M."/>
            <person name="Hauser L."/>
            <person name="Markowitz V."/>
            <person name="Cheng J.-F."/>
            <person name="Hugenholtz P."/>
            <person name="Woyke T."/>
            <person name="Wu D."/>
            <person name="Spring S."/>
            <person name="Schroeder M."/>
            <person name="Brambilla E.-M."/>
            <person name="Klenk H.-P."/>
            <person name="Eisen J.A."/>
        </authorList>
    </citation>
    <scope>NUCLEOTIDE SEQUENCE [LARGE SCALE GENOMIC DNA]</scope>
    <source>
        <strain evidence="11">ATCC BAA-1197 / DSM 17291 / Cas60314</strain>
    </source>
</reference>
<dbReference type="HOGENOM" id="CLU_002351_7_1_0"/>
<dbReference type="GO" id="GO:0004805">
    <property type="term" value="F:trehalose-phosphatase activity"/>
    <property type="evidence" value="ECO:0007669"/>
    <property type="project" value="TreeGrafter"/>
</dbReference>
<dbReference type="PANTHER" id="PTHR10788:SF106">
    <property type="entry name" value="BCDNA.GH08860"/>
    <property type="match status" value="1"/>
</dbReference>
<dbReference type="GO" id="GO:0033828">
    <property type="term" value="F:glucosylglycerol-phosphate synthase activity"/>
    <property type="evidence" value="ECO:0007669"/>
    <property type="project" value="UniProtKB-EC"/>
</dbReference>
<dbReference type="EMBL" id="CP003096">
    <property type="protein sequence ID" value="AER66121.1"/>
    <property type="molecule type" value="Genomic_DNA"/>
</dbReference>
<dbReference type="GO" id="GO:0005829">
    <property type="term" value="C:cytosol"/>
    <property type="evidence" value="ECO:0007669"/>
    <property type="project" value="TreeGrafter"/>
</dbReference>
<dbReference type="GO" id="GO:0005992">
    <property type="term" value="P:trehalose biosynthetic process"/>
    <property type="evidence" value="ECO:0007669"/>
    <property type="project" value="InterPro"/>
</dbReference>